<dbReference type="CDD" id="cd03257">
    <property type="entry name" value="ABC_NikE_OppD_transporters"/>
    <property type="match status" value="2"/>
</dbReference>
<dbReference type="NCBIfam" id="NF007739">
    <property type="entry name" value="PRK10419.1"/>
    <property type="match status" value="2"/>
</dbReference>
<dbReference type="PANTHER" id="PTHR43297:SF2">
    <property type="entry name" value="DIPEPTIDE TRANSPORT ATP-BINDING PROTEIN DPPD"/>
    <property type="match status" value="1"/>
</dbReference>
<comment type="similarity">
    <text evidence="2">Belongs to the ABC transporter superfamily.</text>
</comment>
<dbReference type="GO" id="GO:0015833">
    <property type="term" value="P:peptide transport"/>
    <property type="evidence" value="ECO:0007669"/>
    <property type="project" value="InterPro"/>
</dbReference>
<dbReference type="PROSITE" id="PS50893">
    <property type="entry name" value="ABC_TRANSPORTER_2"/>
    <property type="match status" value="2"/>
</dbReference>
<evidence type="ECO:0000259" key="8">
    <source>
        <dbReference type="PROSITE" id="PS50893"/>
    </source>
</evidence>
<dbReference type="OrthoDB" id="9802264at2"/>
<dbReference type="GO" id="GO:0005524">
    <property type="term" value="F:ATP binding"/>
    <property type="evidence" value="ECO:0007669"/>
    <property type="project" value="UniProtKB-KW"/>
</dbReference>
<dbReference type="InterPro" id="IPR017871">
    <property type="entry name" value="ABC_transporter-like_CS"/>
</dbReference>
<evidence type="ECO:0000256" key="6">
    <source>
        <dbReference type="ARBA" id="ARBA00022840"/>
    </source>
</evidence>
<evidence type="ECO:0000256" key="3">
    <source>
        <dbReference type="ARBA" id="ARBA00022448"/>
    </source>
</evidence>
<evidence type="ECO:0000313" key="10">
    <source>
        <dbReference type="Proteomes" id="UP000315364"/>
    </source>
</evidence>
<keyword evidence="4" id="KW-1003">Cell membrane</keyword>
<dbReference type="InterPro" id="IPR027417">
    <property type="entry name" value="P-loop_NTPase"/>
</dbReference>
<dbReference type="NCBIfam" id="NF008453">
    <property type="entry name" value="PRK11308.1"/>
    <property type="match status" value="2"/>
</dbReference>
<dbReference type="GO" id="GO:0005886">
    <property type="term" value="C:plasma membrane"/>
    <property type="evidence" value="ECO:0007669"/>
    <property type="project" value="UniProtKB-SubCell"/>
</dbReference>
<dbReference type="InterPro" id="IPR003593">
    <property type="entry name" value="AAA+_ATPase"/>
</dbReference>
<keyword evidence="3" id="KW-0813">Transport</keyword>
<keyword evidence="5" id="KW-0547">Nucleotide-binding</keyword>
<evidence type="ECO:0000256" key="7">
    <source>
        <dbReference type="ARBA" id="ARBA00023136"/>
    </source>
</evidence>
<dbReference type="Gene3D" id="3.40.50.300">
    <property type="entry name" value="P-loop containing nucleotide triphosphate hydrolases"/>
    <property type="match status" value="2"/>
</dbReference>
<dbReference type="FunFam" id="3.40.50.300:FF:000016">
    <property type="entry name" value="Oligopeptide ABC transporter ATP-binding component"/>
    <property type="match status" value="1"/>
</dbReference>
<dbReference type="InterPro" id="IPR003439">
    <property type="entry name" value="ABC_transporter-like_ATP-bd"/>
</dbReference>
<organism evidence="9 10">
    <name type="scientific">Devosia ginsengisoli</name>
    <dbReference type="NCBI Taxonomy" id="400770"/>
    <lineage>
        <taxon>Bacteria</taxon>
        <taxon>Pseudomonadati</taxon>
        <taxon>Pseudomonadota</taxon>
        <taxon>Alphaproteobacteria</taxon>
        <taxon>Hyphomicrobiales</taxon>
        <taxon>Devosiaceae</taxon>
        <taxon>Devosia</taxon>
    </lineage>
</organism>
<name>A0A5B8LSB9_9HYPH</name>
<dbReference type="PROSITE" id="PS00211">
    <property type="entry name" value="ABC_TRANSPORTER_1"/>
    <property type="match status" value="2"/>
</dbReference>
<dbReference type="Pfam" id="PF08352">
    <property type="entry name" value="oligo_HPY"/>
    <property type="match status" value="1"/>
</dbReference>
<dbReference type="GO" id="GO:0055085">
    <property type="term" value="P:transmembrane transport"/>
    <property type="evidence" value="ECO:0007669"/>
    <property type="project" value="UniProtKB-ARBA"/>
</dbReference>
<evidence type="ECO:0000256" key="1">
    <source>
        <dbReference type="ARBA" id="ARBA00004417"/>
    </source>
</evidence>
<dbReference type="GO" id="GO:0016887">
    <property type="term" value="F:ATP hydrolysis activity"/>
    <property type="evidence" value="ECO:0007669"/>
    <property type="project" value="InterPro"/>
</dbReference>
<evidence type="ECO:0000256" key="2">
    <source>
        <dbReference type="ARBA" id="ARBA00005417"/>
    </source>
</evidence>
<sequence length="555" mass="62012">MTDTSRPISNTRHDLGDHDRELILDARNVGVNFKVEGGVVHAVRNVSFQLHKGETIALVGESGSGKSVTARTLMKLLTKRATILPETKITLSGQDIVTMSDRDMRKLRGNDIAMIFQEPMSSLNPVYTIGQQLCEILHLHNRMSRKQAMDKAEALLTEVQIPEPRARLNNYPHQLSGGQRQRVMIAMALANRPDVLIADEPTTALDVTVQAQILNLIKDLKDKYGMAVILITHDLTIVRQFSDYVYVMQNGLVQEHNTTEALFANPQHAYTRHLLASEPKGTALPLEDGVHETVLEGKDVKVSFTLKRGGFFKPDFFELKAVDNLDIRLSRHETLGIVGESGSGKTTFGQALIRLIGNQGGEIFFDGERIDNRDRAAMRPLRSRMQIVFQDPFASLNPRMSIRQIIEEGLIVNGIGANSRERVERVRQALEDAGMPGNILQRFPHEFSGGQRQRIAIARAIALEPEFILLDEPTSALDLSVQAQIIDLLRKLQDERGLSYLFISHDLKVVRALCHRVMVMQHGKIVEQGPVADVLTKPQTEYTARLVRAAFEIAA</sequence>
<reference evidence="9 10" key="1">
    <citation type="submission" date="2019-07" db="EMBL/GenBank/DDBJ databases">
        <title>Full genome sequence of Devosia sp. Gsoil 520.</title>
        <authorList>
            <person name="Im W.-T."/>
        </authorList>
    </citation>
    <scope>NUCLEOTIDE SEQUENCE [LARGE SCALE GENOMIC DNA]</scope>
    <source>
        <strain evidence="9 10">Gsoil 520</strain>
    </source>
</reference>
<gene>
    <name evidence="9" type="ORF">FPZ08_10160</name>
</gene>
<dbReference type="Proteomes" id="UP000315364">
    <property type="component" value="Chromosome"/>
</dbReference>
<feature type="domain" description="ABC transporter" evidence="8">
    <location>
        <begin position="26"/>
        <end position="275"/>
    </location>
</feature>
<dbReference type="Pfam" id="PF00005">
    <property type="entry name" value="ABC_tran"/>
    <property type="match status" value="2"/>
</dbReference>
<dbReference type="KEGG" id="dea:FPZ08_10160"/>
<dbReference type="SUPFAM" id="SSF52540">
    <property type="entry name" value="P-loop containing nucleoside triphosphate hydrolases"/>
    <property type="match status" value="2"/>
</dbReference>
<accession>A0A5B8LSB9</accession>
<dbReference type="PANTHER" id="PTHR43297">
    <property type="entry name" value="OLIGOPEPTIDE TRANSPORT ATP-BINDING PROTEIN APPD"/>
    <property type="match status" value="1"/>
</dbReference>
<comment type="subcellular location">
    <subcellularLocation>
        <location evidence="1">Cell inner membrane</location>
        <topology evidence="1">Peripheral membrane protein</topology>
    </subcellularLocation>
</comment>
<dbReference type="SMART" id="SM00382">
    <property type="entry name" value="AAA"/>
    <property type="match status" value="2"/>
</dbReference>
<dbReference type="InterPro" id="IPR013563">
    <property type="entry name" value="Oligopep_ABC_C"/>
</dbReference>
<keyword evidence="7" id="KW-0472">Membrane</keyword>
<keyword evidence="10" id="KW-1185">Reference proteome</keyword>
<dbReference type="RefSeq" id="WP_146289906.1">
    <property type="nucleotide sequence ID" value="NZ_CP042304.1"/>
</dbReference>
<protein>
    <submittedName>
        <fullName evidence="9">ABC transporter ATP-binding protein</fullName>
    </submittedName>
</protein>
<evidence type="ECO:0000256" key="5">
    <source>
        <dbReference type="ARBA" id="ARBA00022741"/>
    </source>
</evidence>
<dbReference type="EMBL" id="CP042304">
    <property type="protein sequence ID" value="QDZ11083.1"/>
    <property type="molecule type" value="Genomic_DNA"/>
</dbReference>
<dbReference type="InterPro" id="IPR050388">
    <property type="entry name" value="ABC_Ni/Peptide_Import"/>
</dbReference>
<keyword evidence="6 9" id="KW-0067">ATP-binding</keyword>
<dbReference type="AlphaFoldDB" id="A0A5B8LSB9"/>
<proteinExistence type="inferred from homology"/>
<feature type="domain" description="ABC transporter" evidence="8">
    <location>
        <begin position="306"/>
        <end position="547"/>
    </location>
</feature>
<evidence type="ECO:0000313" key="9">
    <source>
        <dbReference type="EMBL" id="QDZ11083.1"/>
    </source>
</evidence>
<evidence type="ECO:0000256" key="4">
    <source>
        <dbReference type="ARBA" id="ARBA00022475"/>
    </source>
</evidence>